<evidence type="ECO:0000313" key="5">
    <source>
        <dbReference type="EMBL" id="RFU94497.1"/>
    </source>
</evidence>
<dbReference type="InterPro" id="IPR000524">
    <property type="entry name" value="Tscrpt_reg_HTH_GntR"/>
</dbReference>
<dbReference type="InterPro" id="IPR028082">
    <property type="entry name" value="Peripla_BP_I"/>
</dbReference>
<dbReference type="Pfam" id="PF13377">
    <property type="entry name" value="Peripla_BP_3"/>
    <property type="match status" value="1"/>
</dbReference>
<dbReference type="InterPro" id="IPR036390">
    <property type="entry name" value="WH_DNA-bd_sf"/>
</dbReference>
<dbReference type="PROSITE" id="PS50949">
    <property type="entry name" value="HTH_GNTR"/>
    <property type="match status" value="1"/>
</dbReference>
<evidence type="ECO:0000256" key="2">
    <source>
        <dbReference type="ARBA" id="ARBA00023125"/>
    </source>
</evidence>
<dbReference type="SUPFAM" id="SSF53822">
    <property type="entry name" value="Periplasmic binding protein-like I"/>
    <property type="match status" value="1"/>
</dbReference>
<dbReference type="Gene3D" id="1.10.10.10">
    <property type="entry name" value="Winged helix-like DNA-binding domain superfamily/Winged helix DNA-binding domain"/>
    <property type="match status" value="1"/>
</dbReference>
<gene>
    <name evidence="5" type="ORF">DYP60_09880</name>
</gene>
<name>A0A372MFD8_9SPIR</name>
<dbReference type="GO" id="GO:0003700">
    <property type="term" value="F:DNA-binding transcription factor activity"/>
    <property type="evidence" value="ECO:0007669"/>
    <property type="project" value="InterPro"/>
</dbReference>
<organism evidence="5 6">
    <name type="scientific">Sphaerochaeta halotolerans</name>
    <dbReference type="NCBI Taxonomy" id="2293840"/>
    <lineage>
        <taxon>Bacteria</taxon>
        <taxon>Pseudomonadati</taxon>
        <taxon>Spirochaetota</taxon>
        <taxon>Spirochaetia</taxon>
        <taxon>Spirochaetales</taxon>
        <taxon>Sphaerochaetaceae</taxon>
        <taxon>Sphaerochaeta</taxon>
    </lineage>
</organism>
<proteinExistence type="predicted"/>
<evidence type="ECO:0000313" key="6">
    <source>
        <dbReference type="Proteomes" id="UP000264002"/>
    </source>
</evidence>
<protein>
    <submittedName>
        <fullName evidence="5">GntR family transcriptional regulator</fullName>
    </submittedName>
</protein>
<sequence>MGKNNIYSEIYSELLEQLQSPIYKVGDEIPSASKLAEQFSVSRPTVHKALKQLQNEGVIESRVGSGSFLLKKPVQDEVVPLFGLIFPLLRMEGFFGNVAKAIAEYSKRFNYNIIFGGQVPQGSIDLYSLEHMTDYYIEQNVDGVFIAPVELASNSKTTNDLILKKLEAAGIPVVVIDCATECFPMSFNNDIISIDNFRAGYTLAEYMLKNGSDRIDFCTLPHFGQAVLLRWKGIQSALVDHGIMPQESWFHNLTMEEELGVKLKNSGASNIICSNDYVAAKVLRALQRRSFSIPKDFRIAGFDGSKLAEEIYPSITTIVQPCHEIAVLAVQTMLARLSFPEKPVSQVLTNFSLRLGGST</sequence>
<reference evidence="5 6" key="2">
    <citation type="submission" date="2018-09" db="EMBL/GenBank/DDBJ databases">
        <title>Genome of Sphaerochaeta halotolerans strain 4-11.</title>
        <authorList>
            <person name="Nazina T.N."/>
            <person name="Sokolova D.S."/>
        </authorList>
    </citation>
    <scope>NUCLEOTIDE SEQUENCE [LARGE SCALE GENOMIC DNA]</scope>
    <source>
        <strain evidence="5 6">4-11</strain>
    </source>
</reference>
<keyword evidence="3" id="KW-0804">Transcription</keyword>
<dbReference type="Gene3D" id="3.40.50.2300">
    <property type="match status" value="2"/>
</dbReference>
<dbReference type="EMBL" id="QUWK01000009">
    <property type="protein sequence ID" value="RFU94497.1"/>
    <property type="molecule type" value="Genomic_DNA"/>
</dbReference>
<dbReference type="CDD" id="cd06267">
    <property type="entry name" value="PBP1_LacI_sugar_binding-like"/>
    <property type="match status" value="1"/>
</dbReference>
<dbReference type="SMART" id="SM00345">
    <property type="entry name" value="HTH_GNTR"/>
    <property type="match status" value="1"/>
</dbReference>
<reference evidence="6" key="1">
    <citation type="submission" date="2018-08" db="EMBL/GenBank/DDBJ databases">
        <authorList>
            <person name="Grouzdev D.S."/>
            <person name="Krutkina M.S."/>
        </authorList>
    </citation>
    <scope>NUCLEOTIDE SEQUENCE [LARGE SCALE GENOMIC DNA]</scope>
    <source>
        <strain evidence="6">4-11</strain>
    </source>
</reference>
<dbReference type="GO" id="GO:0000976">
    <property type="term" value="F:transcription cis-regulatory region binding"/>
    <property type="evidence" value="ECO:0007669"/>
    <property type="project" value="TreeGrafter"/>
</dbReference>
<dbReference type="InterPro" id="IPR046335">
    <property type="entry name" value="LacI/GalR-like_sensor"/>
</dbReference>
<evidence type="ECO:0000259" key="4">
    <source>
        <dbReference type="PROSITE" id="PS50949"/>
    </source>
</evidence>
<evidence type="ECO:0000256" key="3">
    <source>
        <dbReference type="ARBA" id="ARBA00023163"/>
    </source>
</evidence>
<dbReference type="PRINTS" id="PR00035">
    <property type="entry name" value="HTHGNTR"/>
</dbReference>
<dbReference type="PANTHER" id="PTHR30146:SF109">
    <property type="entry name" value="HTH-TYPE TRANSCRIPTIONAL REGULATOR GALS"/>
    <property type="match status" value="1"/>
</dbReference>
<dbReference type="InterPro" id="IPR036388">
    <property type="entry name" value="WH-like_DNA-bd_sf"/>
</dbReference>
<comment type="caution">
    <text evidence="5">The sequence shown here is derived from an EMBL/GenBank/DDBJ whole genome shotgun (WGS) entry which is preliminary data.</text>
</comment>
<dbReference type="RefSeq" id="WP_117330834.1">
    <property type="nucleotide sequence ID" value="NZ_QUWK01000009.1"/>
</dbReference>
<dbReference type="AlphaFoldDB" id="A0A372MFD8"/>
<dbReference type="Pfam" id="PF00392">
    <property type="entry name" value="GntR"/>
    <property type="match status" value="1"/>
</dbReference>
<evidence type="ECO:0000256" key="1">
    <source>
        <dbReference type="ARBA" id="ARBA00023015"/>
    </source>
</evidence>
<keyword evidence="6" id="KW-1185">Reference proteome</keyword>
<dbReference type="Proteomes" id="UP000264002">
    <property type="component" value="Unassembled WGS sequence"/>
</dbReference>
<dbReference type="SUPFAM" id="SSF46785">
    <property type="entry name" value="Winged helix' DNA-binding domain"/>
    <property type="match status" value="1"/>
</dbReference>
<feature type="domain" description="HTH gntR-type" evidence="4">
    <location>
        <begin position="4"/>
        <end position="72"/>
    </location>
</feature>
<accession>A0A372MFD8</accession>
<keyword evidence="2" id="KW-0238">DNA-binding</keyword>
<dbReference type="CDD" id="cd07377">
    <property type="entry name" value="WHTH_GntR"/>
    <property type="match status" value="1"/>
</dbReference>
<dbReference type="PANTHER" id="PTHR30146">
    <property type="entry name" value="LACI-RELATED TRANSCRIPTIONAL REPRESSOR"/>
    <property type="match status" value="1"/>
</dbReference>
<keyword evidence="1" id="KW-0805">Transcription regulation</keyword>